<evidence type="ECO:0000313" key="2">
    <source>
        <dbReference type="EMBL" id="NEK56556.1"/>
    </source>
</evidence>
<feature type="region of interest" description="Disordered" evidence="1">
    <location>
        <begin position="200"/>
        <end position="226"/>
    </location>
</feature>
<evidence type="ECO:0008006" key="4">
    <source>
        <dbReference type="Google" id="ProtNLM"/>
    </source>
</evidence>
<dbReference type="AlphaFoldDB" id="A0A7K3VV99"/>
<dbReference type="Gene3D" id="1.50.10.20">
    <property type="match status" value="1"/>
</dbReference>
<reference evidence="2 3" key="1">
    <citation type="submission" date="2020-02" db="EMBL/GenBank/DDBJ databases">
        <title>Geodermatophilus sabuli CPCC 205279 I12A-02694.</title>
        <authorList>
            <person name="Jiang Z."/>
        </authorList>
    </citation>
    <scope>NUCLEOTIDE SEQUENCE [LARGE SCALE GENOMIC DNA]</scope>
    <source>
        <strain evidence="2 3">I12A-02694</strain>
    </source>
</reference>
<proteinExistence type="predicted"/>
<dbReference type="Proteomes" id="UP000470246">
    <property type="component" value="Unassembled WGS sequence"/>
</dbReference>
<keyword evidence="3" id="KW-1185">Reference proteome</keyword>
<accession>A0A7K3VV99</accession>
<dbReference type="InterPro" id="IPR008930">
    <property type="entry name" value="Terpenoid_cyclase/PrenylTrfase"/>
</dbReference>
<comment type="caution">
    <text evidence="2">The sequence shown here is derived from an EMBL/GenBank/DDBJ whole genome shotgun (WGS) entry which is preliminary data.</text>
</comment>
<protein>
    <recommendedName>
        <fullName evidence="4">Prenyltransferase and squalene oxidase repeat-containing protein</fullName>
    </recommendedName>
</protein>
<dbReference type="SUPFAM" id="SSF48239">
    <property type="entry name" value="Terpenoid cyclases/Protein prenyltransferases"/>
    <property type="match status" value="1"/>
</dbReference>
<evidence type="ECO:0000313" key="3">
    <source>
        <dbReference type="Proteomes" id="UP000470246"/>
    </source>
</evidence>
<evidence type="ECO:0000256" key="1">
    <source>
        <dbReference type="SAM" id="MobiDB-lite"/>
    </source>
</evidence>
<name>A0A7K3VV99_9ACTN</name>
<dbReference type="EMBL" id="JAAGWF010000002">
    <property type="protein sequence ID" value="NEK56556.1"/>
    <property type="molecule type" value="Genomic_DNA"/>
</dbReference>
<sequence length="286" mass="30554">MTIDIGAARQFVHANGRLIDRHRLATVFDGAPVEPLLTALRAYRNPDGGFGHALEPDVRCPGSQPAATLQALEVLLEAGAADDPMVADAADWVAAVAEPDGGVTTVLPSAAGYPRAPWMEPSTGSGFLTYALAAALWRAGAGTEWLDRATGWCWQQLETDRDVGGYTVAFAIDFLDAVPDPARAAAALDGLRPALDRHGRVAVPGGTENERITPVELSPHPGSRSRTLFTEDQIRSDLDRLDADQQPDGGWTVDYLPWCPAQALEWRGMATLRALAALRDNGRPTS</sequence>
<gene>
    <name evidence="2" type="ORF">GCU56_01530</name>
</gene>
<dbReference type="RefSeq" id="WP_163479731.1">
    <property type="nucleotide sequence ID" value="NZ_JAAGWF010000002.1"/>
</dbReference>
<organism evidence="2 3">
    <name type="scientific">Geodermatophilus sabuli</name>
    <dbReference type="NCBI Taxonomy" id="1564158"/>
    <lineage>
        <taxon>Bacteria</taxon>
        <taxon>Bacillati</taxon>
        <taxon>Actinomycetota</taxon>
        <taxon>Actinomycetes</taxon>
        <taxon>Geodermatophilales</taxon>
        <taxon>Geodermatophilaceae</taxon>
        <taxon>Geodermatophilus</taxon>
    </lineage>
</organism>